<dbReference type="InterPro" id="IPR012944">
    <property type="entry name" value="SusD_RagB_dom"/>
</dbReference>
<feature type="domain" description="SusD-like N-terminal" evidence="8">
    <location>
        <begin position="23"/>
        <end position="237"/>
    </location>
</feature>
<evidence type="ECO:0000256" key="4">
    <source>
        <dbReference type="ARBA" id="ARBA00023136"/>
    </source>
</evidence>
<reference evidence="9 10" key="1">
    <citation type="submission" date="2012-02" db="EMBL/GenBank/DDBJ databases">
        <title>The Genome Sequence of Bacteroides dorei CL03T12C01.</title>
        <authorList>
            <consortium name="The Broad Institute Genome Sequencing Platform"/>
            <person name="Earl A."/>
            <person name="Ward D."/>
            <person name="Feldgarden M."/>
            <person name="Gevers D."/>
            <person name="Zitomersky N.L."/>
            <person name="Coyne M.J."/>
            <person name="Comstock L.E."/>
            <person name="Young S.K."/>
            <person name="Zeng Q."/>
            <person name="Gargeya S."/>
            <person name="Fitzgerald M."/>
            <person name="Haas B."/>
            <person name="Abouelleil A."/>
            <person name="Alvarado L."/>
            <person name="Arachchi H.M."/>
            <person name="Berlin A."/>
            <person name="Chapman S.B."/>
            <person name="Gearin G."/>
            <person name="Goldberg J."/>
            <person name="Griggs A."/>
            <person name="Gujja S."/>
            <person name="Hansen M."/>
            <person name="Heiman D."/>
            <person name="Howarth C."/>
            <person name="Larimer J."/>
            <person name="Lui A."/>
            <person name="MacDonald P.J.P."/>
            <person name="McCowen C."/>
            <person name="Montmayeur A."/>
            <person name="Murphy C."/>
            <person name="Neiman D."/>
            <person name="Pearson M."/>
            <person name="Priest M."/>
            <person name="Roberts A."/>
            <person name="Saif S."/>
            <person name="Shea T."/>
            <person name="Sisk P."/>
            <person name="Stolte C."/>
            <person name="Sykes S."/>
            <person name="Wortman J."/>
            <person name="Nusbaum C."/>
            <person name="Birren B."/>
        </authorList>
    </citation>
    <scope>NUCLEOTIDE SEQUENCE [LARGE SCALE GENOMIC DNA]</scope>
    <source>
        <strain evidence="9 10">CL03T12C01</strain>
    </source>
</reference>
<dbReference type="EMBL" id="AGXI01000019">
    <property type="protein sequence ID" value="EIY36099.1"/>
    <property type="molecule type" value="Genomic_DNA"/>
</dbReference>
<feature type="signal peptide" evidence="6">
    <location>
        <begin position="1"/>
        <end position="18"/>
    </location>
</feature>
<dbReference type="InterPro" id="IPR033985">
    <property type="entry name" value="SusD-like_N"/>
</dbReference>
<name>I9FQY1_9BACT</name>
<dbReference type="Gene3D" id="1.25.40.390">
    <property type="match status" value="2"/>
</dbReference>
<comment type="similarity">
    <text evidence="2">Belongs to the SusD family.</text>
</comment>
<gene>
    <name evidence="9" type="ORF">HMPREF1065_02921</name>
</gene>
<feature type="domain" description="RagB/SusD" evidence="7">
    <location>
        <begin position="497"/>
        <end position="604"/>
    </location>
</feature>
<keyword evidence="5" id="KW-0998">Cell outer membrane</keyword>
<organism evidence="9 10">
    <name type="scientific">Phocaeicola dorei CL03T12C01</name>
    <dbReference type="NCBI Taxonomy" id="997877"/>
    <lineage>
        <taxon>Bacteria</taxon>
        <taxon>Pseudomonadati</taxon>
        <taxon>Bacteroidota</taxon>
        <taxon>Bacteroidia</taxon>
        <taxon>Bacteroidales</taxon>
        <taxon>Bacteroidaceae</taxon>
        <taxon>Phocaeicola</taxon>
    </lineage>
</organism>
<accession>I9FQY1</accession>
<dbReference type="Pfam" id="PF14322">
    <property type="entry name" value="SusD-like_3"/>
    <property type="match status" value="1"/>
</dbReference>
<protein>
    <recommendedName>
        <fullName evidence="11">RagB/SusD domain-containing protein</fullName>
    </recommendedName>
</protein>
<evidence type="ECO:0000256" key="3">
    <source>
        <dbReference type="ARBA" id="ARBA00022729"/>
    </source>
</evidence>
<dbReference type="AlphaFoldDB" id="I9FQY1"/>
<dbReference type="InterPro" id="IPR011990">
    <property type="entry name" value="TPR-like_helical_dom_sf"/>
</dbReference>
<evidence type="ECO:0000256" key="2">
    <source>
        <dbReference type="ARBA" id="ARBA00006275"/>
    </source>
</evidence>
<dbReference type="RefSeq" id="WP_007855178.1">
    <property type="nucleotide sequence ID" value="NZ_CP011531.1"/>
</dbReference>
<evidence type="ECO:0000256" key="1">
    <source>
        <dbReference type="ARBA" id="ARBA00004442"/>
    </source>
</evidence>
<evidence type="ECO:0008006" key="11">
    <source>
        <dbReference type="Google" id="ProtNLM"/>
    </source>
</evidence>
<dbReference type="HOGENOM" id="CLU_015553_1_4_10"/>
<dbReference type="SUPFAM" id="SSF48452">
    <property type="entry name" value="TPR-like"/>
    <property type="match status" value="1"/>
</dbReference>
<evidence type="ECO:0000259" key="8">
    <source>
        <dbReference type="Pfam" id="PF14322"/>
    </source>
</evidence>
<sequence>MNLVKYIAVSLTAFNLFACTDSFLEEKMVSTITQDYFETEIGLEQLIVGTYDALRVTKQYQQGPYCFFAAVDNMTCKNANMALYSASMWQSNGKYTAQMADGLAGEFTSNQLLGFYPCINNCNRAINSIRSGKAQGKFASDAVYAAQSLSEVLFNRAYCIYMLNTLFGDVYVPLEHTISLPNNYNYRRETSANLYSLMISDLRYAFENLPTATELGTNNLGRATKGAAAHFLSKLYLHRAQGSKYGTAEYGRKENGTIDNTNEKSYLGMLYKGQGIADLDSCIYYTNYVIDQDGYYALEPDYAKMFEHKLDDYSNENSREFILSCVFGTPANSGDNGRYGNRLNAFLSTKYVNAAWGIPKYTWEYGGKDDVMAVTNDFGLDLFTNKFADSRYQKSFILEFTTALNGSDNSSTPAVDKDYYAYNDPNNATYTWTQNMANYFNQNILPSYKRQSWKGRKAIAGEHKMGTQDLAFAYVENTKETALEMKIALAQPYVVFARWIKDDNKYYYRPTIKSDGSSYSYNSGEYMGLDKVQTPGSPVTGKYVDPNRNSYDSYYSSRDVPLFRLAETYLIRATAYGLKGDFALAIDDINKIRERAAFKAGESRAEVLARLQPGHEDLIKEEQQWPYTVITDMTSAMRIDESYWDGGSKYSLAEQYPPTAVSVDDRFVNFILNEIAREMNSEFIYYEWLHHSGWQADRIIYHDQTGSDMQGLWDSADNIVSGNGPTGNGLGNFKPWFTLKPFRQNIIDLLTDENGVLLTGEGKKAYQNYGY</sequence>
<dbReference type="GO" id="GO:0009279">
    <property type="term" value="C:cell outer membrane"/>
    <property type="evidence" value="ECO:0007669"/>
    <property type="project" value="UniProtKB-SubCell"/>
</dbReference>
<proteinExistence type="inferred from homology"/>
<comment type="subcellular location">
    <subcellularLocation>
        <location evidence="1">Cell outer membrane</location>
    </subcellularLocation>
</comment>
<evidence type="ECO:0000259" key="7">
    <source>
        <dbReference type="Pfam" id="PF07980"/>
    </source>
</evidence>
<feature type="chain" id="PRO_5009962297" description="RagB/SusD domain-containing protein" evidence="6">
    <location>
        <begin position="19"/>
        <end position="771"/>
    </location>
</feature>
<dbReference type="PATRIC" id="fig|997877.3.peg.3080"/>
<dbReference type="Proteomes" id="UP000004019">
    <property type="component" value="Unassembled WGS sequence"/>
</dbReference>
<keyword evidence="3 6" id="KW-0732">Signal</keyword>
<evidence type="ECO:0000313" key="10">
    <source>
        <dbReference type="Proteomes" id="UP000004019"/>
    </source>
</evidence>
<keyword evidence="4" id="KW-0472">Membrane</keyword>
<dbReference type="Pfam" id="PF07980">
    <property type="entry name" value="SusD_RagB"/>
    <property type="match status" value="1"/>
</dbReference>
<comment type="caution">
    <text evidence="9">The sequence shown here is derived from an EMBL/GenBank/DDBJ whole genome shotgun (WGS) entry which is preliminary data.</text>
</comment>
<evidence type="ECO:0000256" key="6">
    <source>
        <dbReference type="SAM" id="SignalP"/>
    </source>
</evidence>
<evidence type="ECO:0000313" key="9">
    <source>
        <dbReference type="EMBL" id="EIY36099.1"/>
    </source>
</evidence>
<evidence type="ECO:0000256" key="5">
    <source>
        <dbReference type="ARBA" id="ARBA00023237"/>
    </source>
</evidence>